<gene>
    <name evidence="2" type="ORF">HNQ61_004075</name>
</gene>
<feature type="compositionally biased region" description="Low complexity" evidence="1">
    <location>
        <begin position="262"/>
        <end position="271"/>
    </location>
</feature>
<feature type="region of interest" description="Disordered" evidence="1">
    <location>
        <begin position="196"/>
        <end position="317"/>
    </location>
</feature>
<dbReference type="RefSeq" id="WP_170038371.1">
    <property type="nucleotide sequence ID" value="NZ_JABDTL010000002.1"/>
</dbReference>
<dbReference type="EMBL" id="JACHIA010000015">
    <property type="protein sequence ID" value="MBB6072413.1"/>
    <property type="molecule type" value="Genomic_DNA"/>
</dbReference>
<organism evidence="2 3">
    <name type="scientific">Longimicrobium terrae</name>
    <dbReference type="NCBI Taxonomy" id="1639882"/>
    <lineage>
        <taxon>Bacteria</taxon>
        <taxon>Pseudomonadati</taxon>
        <taxon>Gemmatimonadota</taxon>
        <taxon>Longimicrobiia</taxon>
        <taxon>Longimicrobiales</taxon>
        <taxon>Longimicrobiaceae</taxon>
        <taxon>Longimicrobium</taxon>
    </lineage>
</organism>
<protein>
    <submittedName>
        <fullName evidence="2">Uncharacterized protein</fullName>
    </submittedName>
</protein>
<evidence type="ECO:0000256" key="1">
    <source>
        <dbReference type="SAM" id="MobiDB-lite"/>
    </source>
</evidence>
<keyword evidence="3" id="KW-1185">Reference proteome</keyword>
<dbReference type="PROSITE" id="PS51257">
    <property type="entry name" value="PROKAR_LIPOPROTEIN"/>
    <property type="match status" value="1"/>
</dbReference>
<accession>A0A841H345</accession>
<proteinExistence type="predicted"/>
<feature type="compositionally biased region" description="Pro residues" evidence="1">
    <location>
        <begin position="272"/>
        <end position="290"/>
    </location>
</feature>
<comment type="caution">
    <text evidence="2">The sequence shown here is derived from an EMBL/GenBank/DDBJ whole genome shotgun (WGS) entry which is preliminary data.</text>
</comment>
<dbReference type="Proteomes" id="UP000582837">
    <property type="component" value="Unassembled WGS sequence"/>
</dbReference>
<dbReference type="AlphaFoldDB" id="A0A841H345"/>
<reference evidence="2 3" key="1">
    <citation type="submission" date="2020-08" db="EMBL/GenBank/DDBJ databases">
        <title>Genomic Encyclopedia of Type Strains, Phase IV (KMG-IV): sequencing the most valuable type-strain genomes for metagenomic binning, comparative biology and taxonomic classification.</title>
        <authorList>
            <person name="Goeker M."/>
        </authorList>
    </citation>
    <scope>NUCLEOTIDE SEQUENCE [LARGE SCALE GENOMIC DNA]</scope>
    <source>
        <strain evidence="2 3">DSM 29007</strain>
    </source>
</reference>
<name>A0A841H345_9BACT</name>
<sequence>MQGRLGRVLVACAALAAAACGDAENVKVQPLPPLQRPTAEARAGLPEVRGLWRFAGFEIPARDTMLVREKVYMLTPLGDFQIATQRMDSIAGRYVRGPVTFPFTGEVRRDSVLAIVAFSGGVGQFLSGRVLRDTLWVEMTSFSSAVETWPRGTRAALVRKVGGAPFRRLLGGAPINVPVDSAALDSVRMDSLRRAGVLPPDSAQPVPGAMPPAAGMPPTGAAPAVVPQPGVPQQRLPQTQPAVPPANRPAQPVTRPAQPVTRPAQPVTRPAQPRPAQPRPPAQQAPPVSQPPVQQQPPVSQPFPQPAAPRDTIRFPG</sequence>
<evidence type="ECO:0000313" key="2">
    <source>
        <dbReference type="EMBL" id="MBB6072413.1"/>
    </source>
</evidence>
<feature type="compositionally biased region" description="Low complexity" evidence="1">
    <location>
        <begin position="203"/>
        <end position="234"/>
    </location>
</feature>
<evidence type="ECO:0000313" key="3">
    <source>
        <dbReference type="Proteomes" id="UP000582837"/>
    </source>
</evidence>